<accession>A0ABS2GRP1</accession>
<reference evidence="2 3" key="1">
    <citation type="journal article" date="2021" name="Sci. Rep.">
        <title>The distribution of antibiotic resistance genes in chicken gut microbiota commensals.</title>
        <authorList>
            <person name="Juricova H."/>
            <person name="Matiasovicova J."/>
            <person name="Kubasova T."/>
            <person name="Cejkova D."/>
            <person name="Rychlik I."/>
        </authorList>
    </citation>
    <scope>NUCLEOTIDE SEQUENCE [LARGE SCALE GENOMIC DNA]</scope>
    <source>
        <strain evidence="2 3">An564</strain>
    </source>
</reference>
<comment type="caution">
    <text evidence="2">The sequence shown here is derived from an EMBL/GenBank/DDBJ whole genome shotgun (WGS) entry which is preliminary data.</text>
</comment>
<dbReference type="Proteomes" id="UP000724149">
    <property type="component" value="Unassembled WGS sequence"/>
</dbReference>
<dbReference type="EMBL" id="JACSNR010000017">
    <property type="protein sequence ID" value="MBM6924289.1"/>
    <property type="molecule type" value="Genomic_DNA"/>
</dbReference>
<keyword evidence="1" id="KW-0472">Membrane</keyword>
<feature type="transmembrane region" description="Helical" evidence="1">
    <location>
        <begin position="14"/>
        <end position="35"/>
    </location>
</feature>
<evidence type="ECO:0008006" key="4">
    <source>
        <dbReference type="Google" id="ProtNLM"/>
    </source>
</evidence>
<dbReference type="RefSeq" id="WP_204722144.1">
    <property type="nucleotide sequence ID" value="NZ_JACSNR010000017.1"/>
</dbReference>
<evidence type="ECO:0000313" key="2">
    <source>
        <dbReference type="EMBL" id="MBM6924289.1"/>
    </source>
</evidence>
<keyword evidence="1" id="KW-1133">Transmembrane helix</keyword>
<keyword evidence="3" id="KW-1185">Reference proteome</keyword>
<evidence type="ECO:0000256" key="1">
    <source>
        <dbReference type="SAM" id="Phobius"/>
    </source>
</evidence>
<proteinExistence type="predicted"/>
<name>A0ABS2GRP1_9FIRM</name>
<keyword evidence="1" id="KW-0812">Transmembrane</keyword>
<sequence>MIYSFFKFFGTNEIVLGITSLAGIVSFVLTIFVTIRTANISKILKYNDTTNLYNRERTAFKKVFEGHKQSIIEDGIKTDAILKSILQNIEEYRMKFSEILPLWEKITLWNFVRLLKKDASKVDFNKVCNYLSTLSGRLSKKEDIKHG</sequence>
<evidence type="ECO:0000313" key="3">
    <source>
        <dbReference type="Proteomes" id="UP000724149"/>
    </source>
</evidence>
<organism evidence="2 3">
    <name type="scientific">Hydrogenoanaerobacterium saccharovorans</name>
    <dbReference type="NCBI Taxonomy" id="474960"/>
    <lineage>
        <taxon>Bacteria</taxon>
        <taxon>Bacillati</taxon>
        <taxon>Bacillota</taxon>
        <taxon>Clostridia</taxon>
        <taxon>Eubacteriales</taxon>
        <taxon>Oscillospiraceae</taxon>
        <taxon>Hydrogenoanaerobacterium</taxon>
    </lineage>
</organism>
<protein>
    <recommendedName>
        <fullName evidence="4">DUF4760 domain-containing protein</fullName>
    </recommendedName>
</protein>
<gene>
    <name evidence="2" type="ORF">H9X81_11400</name>
</gene>